<gene>
    <name evidence="4" type="ORF">D9R14_08360</name>
</gene>
<evidence type="ECO:0000256" key="2">
    <source>
        <dbReference type="ARBA" id="ARBA00022723"/>
    </source>
</evidence>
<comment type="caution">
    <text evidence="4">The sequence shown here is derived from an EMBL/GenBank/DDBJ whole genome shotgun (WGS) entry which is preliminary data.</text>
</comment>
<name>A0A3L7AGQ0_9HYPH</name>
<keyword evidence="2" id="KW-0479">Metal-binding</keyword>
<feature type="domain" description="Fumarylacetoacetase-like C-terminal" evidence="3">
    <location>
        <begin position="78"/>
        <end position="293"/>
    </location>
</feature>
<dbReference type="OrthoDB" id="5197601at2"/>
<dbReference type="PANTHER" id="PTHR11820">
    <property type="entry name" value="ACYLPYRUVASE"/>
    <property type="match status" value="1"/>
</dbReference>
<sequence length="294" mass="31375">MRLATFRDDGREGVALVQGEGGFIDLTAAGLAADMIDLITNFADRRARIAELGAGGSHVRPAAGATILAPIPRPPRNIFCVGKNYREHAAEFGGSGFDSGAVGGSEIPEYPIFFSKPPSSVIGPEEAIRSDLDPYDSVDYEAELAVVIGRGGRVAEGDDPMGFVFGYTLLNDVTSRELQRRHKQWLLGKGIDTFAPMGPVIVTADEMSDLATPGIRTFVNGEKRQESRLRDLIFDIPTLVRTVGRSITLEPGDVIATGTPAGVGIGFKPPRYLHAGDIVRIEVDGIGSLENPIS</sequence>
<dbReference type="GO" id="GO:0019752">
    <property type="term" value="P:carboxylic acid metabolic process"/>
    <property type="evidence" value="ECO:0007669"/>
    <property type="project" value="UniProtKB-ARBA"/>
</dbReference>
<dbReference type="InterPro" id="IPR011234">
    <property type="entry name" value="Fumarylacetoacetase-like_C"/>
</dbReference>
<dbReference type="FunFam" id="3.90.850.10:FF:000002">
    <property type="entry name" value="2-hydroxyhepta-2,4-diene-1,7-dioate isomerase"/>
    <property type="match status" value="1"/>
</dbReference>
<evidence type="ECO:0000259" key="3">
    <source>
        <dbReference type="Pfam" id="PF01557"/>
    </source>
</evidence>
<comment type="similarity">
    <text evidence="1">Belongs to the FAH family.</text>
</comment>
<dbReference type="RefSeq" id="WP_121622863.1">
    <property type="nucleotide sequence ID" value="NZ_JACIIW010000001.1"/>
</dbReference>
<evidence type="ECO:0000313" key="4">
    <source>
        <dbReference type="EMBL" id="RLP79653.1"/>
    </source>
</evidence>
<organism evidence="4 5">
    <name type="scientific">Xanthobacter tagetidis</name>
    <dbReference type="NCBI Taxonomy" id="60216"/>
    <lineage>
        <taxon>Bacteria</taxon>
        <taxon>Pseudomonadati</taxon>
        <taxon>Pseudomonadota</taxon>
        <taxon>Alphaproteobacteria</taxon>
        <taxon>Hyphomicrobiales</taxon>
        <taxon>Xanthobacteraceae</taxon>
        <taxon>Xanthobacter</taxon>
    </lineage>
</organism>
<dbReference type="Proteomes" id="UP000269692">
    <property type="component" value="Unassembled WGS sequence"/>
</dbReference>
<dbReference type="PANTHER" id="PTHR11820:SF7">
    <property type="entry name" value="ACYLPYRUVASE FAHD1, MITOCHONDRIAL"/>
    <property type="match status" value="1"/>
</dbReference>
<dbReference type="GO" id="GO:0046872">
    <property type="term" value="F:metal ion binding"/>
    <property type="evidence" value="ECO:0007669"/>
    <property type="project" value="UniProtKB-KW"/>
</dbReference>
<dbReference type="GO" id="GO:0018773">
    <property type="term" value="F:acetylpyruvate hydrolase activity"/>
    <property type="evidence" value="ECO:0007669"/>
    <property type="project" value="TreeGrafter"/>
</dbReference>
<protein>
    <submittedName>
        <fullName evidence="4">FAA hydrolase family protein</fullName>
    </submittedName>
</protein>
<dbReference type="Gene3D" id="3.90.850.10">
    <property type="entry name" value="Fumarylacetoacetase-like, C-terminal domain"/>
    <property type="match status" value="1"/>
</dbReference>
<dbReference type="SUPFAM" id="SSF56529">
    <property type="entry name" value="FAH"/>
    <property type="match status" value="1"/>
</dbReference>
<dbReference type="EMBL" id="RCTF01000005">
    <property type="protein sequence ID" value="RLP79653.1"/>
    <property type="molecule type" value="Genomic_DNA"/>
</dbReference>
<keyword evidence="5" id="KW-1185">Reference proteome</keyword>
<dbReference type="InterPro" id="IPR036663">
    <property type="entry name" value="Fumarylacetoacetase_C_sf"/>
</dbReference>
<dbReference type="GO" id="GO:0016853">
    <property type="term" value="F:isomerase activity"/>
    <property type="evidence" value="ECO:0007669"/>
    <property type="project" value="UniProtKB-ARBA"/>
</dbReference>
<reference evidence="4 5" key="1">
    <citation type="submission" date="2018-10" db="EMBL/GenBank/DDBJ databases">
        <title>Xanthobacter tagetidis genome sequencing and assembly.</title>
        <authorList>
            <person name="Maclea K.S."/>
            <person name="Goen A.E."/>
            <person name="Fatima S.A."/>
        </authorList>
    </citation>
    <scope>NUCLEOTIDE SEQUENCE [LARGE SCALE GENOMIC DNA]</scope>
    <source>
        <strain evidence="4 5">ATCC 700314</strain>
    </source>
</reference>
<evidence type="ECO:0000256" key="1">
    <source>
        <dbReference type="ARBA" id="ARBA00010211"/>
    </source>
</evidence>
<dbReference type="Pfam" id="PF01557">
    <property type="entry name" value="FAA_hydrolase"/>
    <property type="match status" value="1"/>
</dbReference>
<evidence type="ECO:0000313" key="5">
    <source>
        <dbReference type="Proteomes" id="UP000269692"/>
    </source>
</evidence>
<proteinExistence type="inferred from homology"/>
<keyword evidence="4" id="KW-0378">Hydrolase</keyword>
<dbReference type="AlphaFoldDB" id="A0A3L7AGQ0"/>
<accession>A0A3L7AGQ0</accession>